<evidence type="ECO:0000313" key="4">
    <source>
        <dbReference type="Proteomes" id="UP000298173"/>
    </source>
</evidence>
<evidence type="ECO:0000313" key="3">
    <source>
        <dbReference type="EMBL" id="TFB71880.1"/>
    </source>
</evidence>
<protein>
    <submittedName>
        <fullName evidence="3">Uncharacterized protein</fullName>
    </submittedName>
</protein>
<keyword evidence="2" id="KW-0472">Membrane</keyword>
<dbReference type="Proteomes" id="UP000298173">
    <property type="component" value="Unassembled WGS sequence"/>
</dbReference>
<reference evidence="3 4" key="1">
    <citation type="submission" date="2019-03" db="EMBL/GenBank/DDBJ databases">
        <title>Genomics of glacier-inhabiting Cryobacterium strains.</title>
        <authorList>
            <person name="Liu Q."/>
            <person name="Xin Y.-H."/>
        </authorList>
    </citation>
    <scope>NUCLEOTIDE SEQUENCE [LARGE SCALE GENOMIC DNA]</scope>
    <source>
        <strain evidence="3 4">HLT2-23</strain>
    </source>
</reference>
<evidence type="ECO:0000256" key="1">
    <source>
        <dbReference type="SAM" id="Coils"/>
    </source>
</evidence>
<keyword evidence="2" id="KW-0812">Transmembrane</keyword>
<keyword evidence="2" id="KW-1133">Transmembrane helix</keyword>
<accession>A0A4R8UWK7</accession>
<dbReference type="RefSeq" id="WP_134503531.1">
    <property type="nucleotide sequence ID" value="NZ_SOEY01000023.1"/>
</dbReference>
<feature type="transmembrane region" description="Helical" evidence="2">
    <location>
        <begin position="167"/>
        <end position="188"/>
    </location>
</feature>
<proteinExistence type="predicted"/>
<keyword evidence="4" id="KW-1185">Reference proteome</keyword>
<gene>
    <name evidence="3" type="ORF">E3O06_11505</name>
</gene>
<organism evidence="3 4">
    <name type="scientific">Cryobacterium glaciale</name>
    <dbReference type="NCBI Taxonomy" id="1259145"/>
    <lineage>
        <taxon>Bacteria</taxon>
        <taxon>Bacillati</taxon>
        <taxon>Actinomycetota</taxon>
        <taxon>Actinomycetes</taxon>
        <taxon>Micrococcales</taxon>
        <taxon>Microbacteriaceae</taxon>
        <taxon>Cryobacterium</taxon>
    </lineage>
</organism>
<sequence>MTYSEYSAALQSLTRVPAMLAGALTDADASRAAQLSAAATAATQELERLSRLRRSAEARYASVAGQLAGSGVTLAPQVRAAASALEVGRALAAVHEAETLVARDLAAVVRAQRLVQRTAAERASSAQAAADAHTKWQANARRQRAEADAAAAAAIVAAASAATRRRWLIIAGAFVAVIALVVILVLTLG</sequence>
<dbReference type="EMBL" id="SOEY01000023">
    <property type="protein sequence ID" value="TFB71880.1"/>
    <property type="molecule type" value="Genomic_DNA"/>
</dbReference>
<dbReference type="AlphaFoldDB" id="A0A4R8UWK7"/>
<keyword evidence="1" id="KW-0175">Coiled coil</keyword>
<evidence type="ECO:0000256" key="2">
    <source>
        <dbReference type="SAM" id="Phobius"/>
    </source>
</evidence>
<feature type="coiled-coil region" evidence="1">
    <location>
        <begin position="32"/>
        <end position="59"/>
    </location>
</feature>
<comment type="caution">
    <text evidence="3">The sequence shown here is derived from an EMBL/GenBank/DDBJ whole genome shotgun (WGS) entry which is preliminary data.</text>
</comment>
<name>A0A4R8UWK7_9MICO</name>